<dbReference type="EMBL" id="JABDTM020026452">
    <property type="protein sequence ID" value="KAH0811928.1"/>
    <property type="molecule type" value="Genomic_DNA"/>
</dbReference>
<dbReference type="AlphaFoldDB" id="A0A8J6LA74"/>
<keyword evidence="8" id="KW-0597">Phosphoprotein</keyword>
<dbReference type="PANTHER" id="PTHR12553">
    <property type="entry name" value="ZINC PHOSPHODIESTERASE ELAC PROTEIN 2"/>
    <property type="match status" value="1"/>
</dbReference>
<dbReference type="GO" id="GO:0042781">
    <property type="term" value="F:3'-tRNA processing endoribonuclease activity"/>
    <property type="evidence" value="ECO:0007669"/>
    <property type="project" value="UniProtKB-EC"/>
</dbReference>
<keyword evidence="14" id="KW-0862">Zinc</keyword>
<dbReference type="SUPFAM" id="SSF56281">
    <property type="entry name" value="Metallo-hydrolase/oxidoreductase"/>
    <property type="match status" value="2"/>
</dbReference>
<dbReference type="InterPro" id="IPR036866">
    <property type="entry name" value="RibonucZ/Hydroxyglut_hydro"/>
</dbReference>
<evidence type="ECO:0000259" key="25">
    <source>
        <dbReference type="Pfam" id="PF13691"/>
    </source>
</evidence>
<keyword evidence="9" id="KW-0819">tRNA processing</keyword>
<reference evidence="26" key="1">
    <citation type="journal article" date="2020" name="J Insects Food Feed">
        <title>The yellow mealworm (Tenebrio molitor) genome: a resource for the emerging insects as food and feed industry.</title>
        <authorList>
            <person name="Eriksson T."/>
            <person name="Andere A."/>
            <person name="Kelstrup H."/>
            <person name="Emery V."/>
            <person name="Picard C."/>
        </authorList>
    </citation>
    <scope>NUCLEOTIDE SEQUENCE</scope>
    <source>
        <strain evidence="26">Stoneville</strain>
        <tissue evidence="26">Whole head</tissue>
    </source>
</reference>
<dbReference type="PANTHER" id="PTHR12553:SF49">
    <property type="entry name" value="ZINC PHOSPHODIESTERASE ELAC PROTEIN 2"/>
    <property type="match status" value="1"/>
</dbReference>
<name>A0A8J6LA74_TENMO</name>
<evidence type="ECO:0000256" key="13">
    <source>
        <dbReference type="ARBA" id="ARBA00022801"/>
    </source>
</evidence>
<dbReference type="InterPro" id="IPR027794">
    <property type="entry name" value="tRNase_Z_dom"/>
</dbReference>
<dbReference type="Proteomes" id="UP000719412">
    <property type="component" value="Unassembled WGS sequence"/>
</dbReference>
<evidence type="ECO:0000256" key="1">
    <source>
        <dbReference type="ARBA" id="ARBA00000402"/>
    </source>
</evidence>
<keyword evidence="13" id="KW-0378">Hydrolase</keyword>
<evidence type="ECO:0000256" key="4">
    <source>
        <dbReference type="ARBA" id="ARBA00004305"/>
    </source>
</evidence>
<evidence type="ECO:0000256" key="21">
    <source>
        <dbReference type="ARBA" id="ARBA00032616"/>
    </source>
</evidence>
<dbReference type="GO" id="GO:1990180">
    <property type="term" value="P:mitochondrial tRNA 3'-end processing"/>
    <property type="evidence" value="ECO:0007669"/>
    <property type="project" value="TreeGrafter"/>
</dbReference>
<keyword evidence="11" id="KW-0479">Metal-binding</keyword>
<evidence type="ECO:0000313" key="26">
    <source>
        <dbReference type="EMBL" id="KAH0811928.1"/>
    </source>
</evidence>
<protein>
    <recommendedName>
        <fullName evidence="7">Zinc phosphodiesterase ELAC protein 2</fullName>
        <ecNumber evidence="6">3.1.26.11</ecNumber>
    </recommendedName>
    <alternativeName>
        <fullName evidence="21">ElaC homolog protein 2</fullName>
    </alternativeName>
    <alternativeName>
        <fullName evidence="19">Ribonuclease Z 2</fullName>
    </alternativeName>
    <alternativeName>
        <fullName evidence="20">tRNA 3 endonuclease 2</fullName>
    </alternativeName>
    <alternativeName>
        <fullName evidence="18">tRNase Z 2</fullName>
    </alternativeName>
</protein>
<comment type="subcellular location">
    <subcellularLocation>
        <location evidence="4">Mitochondrion matrix</location>
    </subcellularLocation>
    <subcellularLocation>
        <location evidence="3">Nucleus</location>
    </subcellularLocation>
</comment>
<accession>A0A8J6LA74</accession>
<proteinExistence type="inferred from homology"/>
<evidence type="ECO:0000256" key="6">
    <source>
        <dbReference type="ARBA" id="ARBA00012477"/>
    </source>
</evidence>
<evidence type="ECO:0000256" key="17">
    <source>
        <dbReference type="ARBA" id="ARBA00023242"/>
    </source>
</evidence>
<evidence type="ECO:0000256" key="24">
    <source>
        <dbReference type="SAM" id="MobiDB-lite"/>
    </source>
</evidence>
<evidence type="ECO:0000256" key="8">
    <source>
        <dbReference type="ARBA" id="ARBA00022553"/>
    </source>
</evidence>
<evidence type="ECO:0000256" key="12">
    <source>
        <dbReference type="ARBA" id="ARBA00022759"/>
    </source>
</evidence>
<feature type="compositionally biased region" description="Polar residues" evidence="24">
    <location>
        <begin position="410"/>
        <end position="419"/>
    </location>
</feature>
<dbReference type="GO" id="GO:0046872">
    <property type="term" value="F:metal ion binding"/>
    <property type="evidence" value="ECO:0007669"/>
    <property type="project" value="UniProtKB-KW"/>
</dbReference>
<reference evidence="26" key="2">
    <citation type="submission" date="2021-08" db="EMBL/GenBank/DDBJ databases">
        <authorList>
            <person name="Eriksson T."/>
        </authorList>
    </citation>
    <scope>NUCLEOTIDE SEQUENCE</scope>
    <source>
        <strain evidence="26">Stoneville</strain>
        <tissue evidence="26">Whole head</tissue>
    </source>
</reference>
<evidence type="ECO:0000256" key="5">
    <source>
        <dbReference type="ARBA" id="ARBA00007823"/>
    </source>
</evidence>
<keyword evidence="17" id="KW-0539">Nucleus</keyword>
<keyword evidence="15" id="KW-0809">Transit peptide</keyword>
<evidence type="ECO:0000256" key="18">
    <source>
        <dbReference type="ARBA" id="ARBA00030689"/>
    </source>
</evidence>
<organism evidence="26 27">
    <name type="scientific">Tenebrio molitor</name>
    <name type="common">Yellow mealworm beetle</name>
    <dbReference type="NCBI Taxonomy" id="7067"/>
    <lineage>
        <taxon>Eukaryota</taxon>
        <taxon>Metazoa</taxon>
        <taxon>Ecdysozoa</taxon>
        <taxon>Arthropoda</taxon>
        <taxon>Hexapoda</taxon>
        <taxon>Insecta</taxon>
        <taxon>Pterygota</taxon>
        <taxon>Neoptera</taxon>
        <taxon>Endopterygota</taxon>
        <taxon>Coleoptera</taxon>
        <taxon>Polyphaga</taxon>
        <taxon>Cucujiformia</taxon>
        <taxon>Tenebrionidae</taxon>
        <taxon>Tenebrio</taxon>
    </lineage>
</organism>
<comment type="caution">
    <text evidence="26">The sequence shown here is derived from an EMBL/GenBank/DDBJ whole genome shotgun (WGS) entry which is preliminary data.</text>
</comment>
<dbReference type="FunFam" id="3.60.15.10:FF:000014">
    <property type="entry name" value="Zinc phosphodiesterase ELAC protein 2"/>
    <property type="match status" value="1"/>
</dbReference>
<keyword evidence="12" id="KW-0255">Endonuclease</keyword>
<evidence type="ECO:0000256" key="19">
    <source>
        <dbReference type="ARBA" id="ARBA00030729"/>
    </source>
</evidence>
<evidence type="ECO:0000313" key="27">
    <source>
        <dbReference type="Proteomes" id="UP000719412"/>
    </source>
</evidence>
<evidence type="ECO:0000256" key="10">
    <source>
        <dbReference type="ARBA" id="ARBA00022722"/>
    </source>
</evidence>
<evidence type="ECO:0000256" key="9">
    <source>
        <dbReference type="ARBA" id="ARBA00022694"/>
    </source>
</evidence>
<evidence type="ECO:0000256" key="20">
    <source>
        <dbReference type="ARBA" id="ARBA00032104"/>
    </source>
</evidence>
<comment type="subunit">
    <text evidence="23">Homodimer. Interacts with PTCD1.</text>
</comment>
<evidence type="ECO:0000256" key="3">
    <source>
        <dbReference type="ARBA" id="ARBA00004123"/>
    </source>
</evidence>
<keyword evidence="10" id="KW-0540">Nuclease</keyword>
<dbReference type="Pfam" id="PF13691">
    <property type="entry name" value="Lactamase_B_4"/>
    <property type="match status" value="1"/>
</dbReference>
<sequence>MPKEKKHIPDAQKQRRKIKEKFSKYSPGKVALQVLGTGAEGAPRSLYVFSDQSRYLFNCGEGTQRLAHEHKMKLAKLEHIFITQPTWANLGGLPGAALTIQDVGVPEITLHGPEGLQEIFIATHRFIVIKDLEIRVVQCNEDTNFEDNVMKVKYVPITRSYDNSTVDLKGENSNGVQEQEDDIDYYAHEHSGRRKSPQIISESSKLLLQQTKAKGVSMAYICQLQPRPGALCLEKCVKFGVPPGPLLGKLKSGEDVTLASGNLVKASDVCDPDDPGPVFIVLECPSEEYLDSLVENEIFSKHQSTATRDEDVAHTVVHFTPQKIMDHPKYKQWIERFTPSTHHLVLNDSNTCMGSAAVHRIQYKLNLLSNDFFPLLGDKGTEIINVESSEPPQPKKIKPGSPSLPIENLSVKSRPTSPSDPKIYTNTLFNYHLRPKKACDRSLELKLVPSQFIEETMTTENFPQVLHEVTQQFAQKQRHMTIRDFPKLLFLGTGSSIPNKTRNTSGMLLEVDENRVIILDCGEGTFGQIIRFYGHDKAYQILSKTKAIYISHLHADHHLGLIGLLQGRRKALQKLNQECEPLYLFAPAQIMWWLDFYDKCFENIEEEFVLVPNGELLLNKHELDESLETKIFEELGMQDVSTCYVRHCPNAFGVCLTQQDGSKITYSGDTMPSENLVELGMNSSLLIHEATMEDELAAEAVVKMHSTTSQAIEVGRRMNAKYTLLTHFSQRYAKLPRFNENFSDNVGIAFDNMLVRLDELPLLPLLYPALKLMFVEYYEELEQKAAKRQMKIEREKQALQNN</sequence>
<dbReference type="CDD" id="cd07718">
    <property type="entry name" value="RNaseZ_ELAC1_ELAC2-C-term-like_MBL-fold"/>
    <property type="match status" value="1"/>
</dbReference>
<evidence type="ECO:0000256" key="7">
    <source>
        <dbReference type="ARBA" id="ARBA00013357"/>
    </source>
</evidence>
<dbReference type="InterPro" id="IPR047151">
    <property type="entry name" value="RNZ2-like"/>
</dbReference>
<evidence type="ECO:0000256" key="22">
    <source>
        <dbReference type="ARBA" id="ARBA00046098"/>
    </source>
</evidence>
<comment type="cofactor">
    <cofactor evidence="2">
        <name>Zn(2+)</name>
        <dbReference type="ChEBI" id="CHEBI:29105"/>
    </cofactor>
</comment>
<feature type="region of interest" description="Disordered" evidence="24">
    <location>
        <begin position="387"/>
        <end position="419"/>
    </location>
</feature>
<keyword evidence="27" id="KW-1185">Reference proteome</keyword>
<dbReference type="GO" id="GO:0005634">
    <property type="term" value="C:nucleus"/>
    <property type="evidence" value="ECO:0007669"/>
    <property type="project" value="UniProtKB-SubCell"/>
</dbReference>
<dbReference type="Pfam" id="PF23023">
    <property type="entry name" value="Anti-Pycsar_Apyc1"/>
    <property type="match status" value="1"/>
</dbReference>
<evidence type="ECO:0000256" key="16">
    <source>
        <dbReference type="ARBA" id="ARBA00023128"/>
    </source>
</evidence>
<dbReference type="GO" id="GO:0042645">
    <property type="term" value="C:mitochondrial nucleoid"/>
    <property type="evidence" value="ECO:0007669"/>
    <property type="project" value="UniProtKB-ARBA"/>
</dbReference>
<comment type="catalytic activity">
    <reaction evidence="1">
        <text>Endonucleolytic cleavage of RNA, removing extra 3' nucleotides from tRNA precursor, generating 3' termini of tRNAs. A 3'-hydroxy group is left at the tRNA terminus and a 5'-phosphoryl group is left at the trailer molecule.</text>
        <dbReference type="EC" id="3.1.26.11"/>
    </reaction>
</comment>
<comment type="similarity">
    <text evidence="5">Belongs to the RNase Z family.</text>
</comment>
<dbReference type="Gene3D" id="3.60.15.10">
    <property type="entry name" value="Ribonuclease Z/Hydroxyacylglutathione hydrolase-like"/>
    <property type="match status" value="2"/>
</dbReference>
<evidence type="ECO:0000256" key="2">
    <source>
        <dbReference type="ARBA" id="ARBA00001947"/>
    </source>
</evidence>
<dbReference type="EC" id="3.1.26.11" evidence="6"/>
<evidence type="ECO:0000256" key="23">
    <source>
        <dbReference type="ARBA" id="ARBA00047136"/>
    </source>
</evidence>
<gene>
    <name evidence="26" type="ORF">GEV33_010865</name>
</gene>
<evidence type="ECO:0000256" key="14">
    <source>
        <dbReference type="ARBA" id="ARBA00022833"/>
    </source>
</evidence>
<comment type="function">
    <text evidence="22">Zinc phosphodiesterase, which displays mitochondrial tRNA 3'-processing endonuclease activity. Involved in tRNA maturation, by removing a 3'-trailer from precursor tRNA. Associates with mitochondrial DNA complexes at the nucleoids to initiate RNA processing and ribosome assembly.</text>
</comment>
<evidence type="ECO:0000256" key="11">
    <source>
        <dbReference type="ARBA" id="ARBA00022723"/>
    </source>
</evidence>
<keyword evidence="16" id="KW-0496">Mitochondrion</keyword>
<feature type="domain" description="tRNase Z endonuclease" evidence="25">
    <location>
        <begin position="45"/>
        <end position="92"/>
    </location>
</feature>
<evidence type="ECO:0000256" key="15">
    <source>
        <dbReference type="ARBA" id="ARBA00022946"/>
    </source>
</evidence>